<evidence type="ECO:0000313" key="2">
    <source>
        <dbReference type="Proteomes" id="UP001230908"/>
    </source>
</evidence>
<reference evidence="1 2" key="1">
    <citation type="submission" date="2023-08" db="EMBL/GenBank/DDBJ databases">
        <title>Phytohabitans sansha sp. nov., isolated from marine sediment.</title>
        <authorList>
            <person name="Zhao Y."/>
            <person name="Yi K."/>
        </authorList>
    </citation>
    <scope>NUCLEOTIDE SEQUENCE [LARGE SCALE GENOMIC DNA]</scope>
    <source>
        <strain evidence="1 2">ZYX-F-186</strain>
    </source>
</reference>
<gene>
    <name evidence="1" type="ORF">RB614_25010</name>
</gene>
<dbReference type="EMBL" id="JAVHUY010000025">
    <property type="protein sequence ID" value="MDQ7907786.1"/>
    <property type="molecule type" value="Genomic_DNA"/>
</dbReference>
<dbReference type="Proteomes" id="UP001230908">
    <property type="component" value="Unassembled WGS sequence"/>
</dbReference>
<dbReference type="RefSeq" id="WP_308715060.1">
    <property type="nucleotide sequence ID" value="NZ_JAVHUY010000025.1"/>
</dbReference>
<protein>
    <submittedName>
        <fullName evidence="1">Uncharacterized protein</fullName>
    </submittedName>
</protein>
<keyword evidence="2" id="KW-1185">Reference proteome</keyword>
<organism evidence="1 2">
    <name type="scientific">Phytohabitans maris</name>
    <dbReference type="NCBI Taxonomy" id="3071409"/>
    <lineage>
        <taxon>Bacteria</taxon>
        <taxon>Bacillati</taxon>
        <taxon>Actinomycetota</taxon>
        <taxon>Actinomycetes</taxon>
        <taxon>Micromonosporales</taxon>
        <taxon>Micromonosporaceae</taxon>
    </lineage>
</organism>
<sequence length="293" mass="31858">MTGYFQSDLGFMGSLDASPWLGEQAWTHVYIGANEWDPHEVTAFSPYEYAVSLDMRGPYERVERLGWLVFDRLVQLGLPLAYEGRDADLMADFLPGRGVRRFPTGTDPEESNRVAWHEPRLHDDPAAPWGAEPELAVVPPGRVVVFETAGLLQVVPMARADGGWRWVAPAASIRASRGAHEVGLLLGSTLDTTSAPDRDDRAEIERLLYDLPGVGLTGVEDFGRRSVSVEVRSDGAVVTAVPHGPYRGAPDEPPSGPVVESLIQRQDTAGLDAAGLGRMMIDLISAVREHAPV</sequence>
<evidence type="ECO:0000313" key="1">
    <source>
        <dbReference type="EMBL" id="MDQ7907786.1"/>
    </source>
</evidence>
<name>A0ABU0ZL59_9ACTN</name>
<accession>A0ABU0ZL59</accession>
<proteinExistence type="predicted"/>
<comment type="caution">
    <text evidence="1">The sequence shown here is derived from an EMBL/GenBank/DDBJ whole genome shotgun (WGS) entry which is preliminary data.</text>
</comment>